<protein>
    <submittedName>
        <fullName evidence="1">Uncharacterized protein</fullName>
    </submittedName>
</protein>
<proteinExistence type="predicted"/>
<sequence length="344" mass="38843">MSSKASFYSAAKRIETEKSVKHVGTASVRLDALDFPSAGLDRKNVERLKRLFQAGGCFPGQFANRIPALIHAEALQQALALSGVSAEQLRSGADVSDGHAPLEVPAGIRLHCLRGRHRAVAAGEMPTIRQKRWTVDLFLPDSSEDLRYALMDEYANEHCPDDGLFYFQIRLHQGVFGPRNRYFENRWWARLSAVSSSTNKKDRLRQLYRHKEFAPAFDAFRSMPALYYGLRLSVVNKMISMGCQELWLYALREYRYMPPVAKKKLAMPDTGVANERVLYDFAALASKLGFATDAIEDLLQQNPDRAIARRLLLAARNPEQHEYPDLEQCITQIMIALSAHQANS</sequence>
<comment type="caution">
    <text evidence="1">The sequence shown here is derived from an EMBL/GenBank/DDBJ whole genome shotgun (WGS) entry which is preliminary data.</text>
</comment>
<accession>A0ABP0CZA4</accession>
<dbReference type="Proteomes" id="UP001642406">
    <property type="component" value="Unassembled WGS sequence"/>
</dbReference>
<dbReference type="InterPro" id="IPR022198">
    <property type="entry name" value="DUF3723"/>
</dbReference>
<name>A0ABP0CZA4_9PEZI</name>
<evidence type="ECO:0000313" key="2">
    <source>
        <dbReference type="Proteomes" id="UP001642406"/>
    </source>
</evidence>
<dbReference type="Pfam" id="PF12520">
    <property type="entry name" value="DUF3723"/>
    <property type="match status" value="1"/>
</dbReference>
<dbReference type="EMBL" id="CAWUHC010000188">
    <property type="protein sequence ID" value="CAK7237487.1"/>
    <property type="molecule type" value="Genomic_DNA"/>
</dbReference>
<keyword evidence="2" id="KW-1185">Reference proteome</keyword>
<reference evidence="1 2" key="1">
    <citation type="submission" date="2024-01" db="EMBL/GenBank/DDBJ databases">
        <authorList>
            <person name="Allen C."/>
            <person name="Tagirdzhanova G."/>
        </authorList>
    </citation>
    <scope>NUCLEOTIDE SEQUENCE [LARGE SCALE GENOMIC DNA]</scope>
</reference>
<organism evidence="1 2">
    <name type="scientific">Sporothrix bragantina</name>
    <dbReference type="NCBI Taxonomy" id="671064"/>
    <lineage>
        <taxon>Eukaryota</taxon>
        <taxon>Fungi</taxon>
        <taxon>Dikarya</taxon>
        <taxon>Ascomycota</taxon>
        <taxon>Pezizomycotina</taxon>
        <taxon>Sordariomycetes</taxon>
        <taxon>Sordariomycetidae</taxon>
        <taxon>Ophiostomatales</taxon>
        <taxon>Ophiostomataceae</taxon>
        <taxon>Sporothrix</taxon>
    </lineage>
</organism>
<evidence type="ECO:0000313" key="1">
    <source>
        <dbReference type="EMBL" id="CAK7237487.1"/>
    </source>
</evidence>
<gene>
    <name evidence="1" type="ORF">SBRCBS47491_009993</name>
</gene>